<evidence type="ECO:0000313" key="1">
    <source>
        <dbReference type="EMBL" id="CAH0719920.1"/>
    </source>
</evidence>
<protein>
    <submittedName>
        <fullName evidence="1">Uncharacterized protein</fullName>
    </submittedName>
</protein>
<gene>
    <name evidence="1" type="ORF">BINO364_LOCUS6208</name>
</gene>
<dbReference type="Proteomes" id="UP000838878">
    <property type="component" value="Chromosome 14"/>
</dbReference>
<keyword evidence="2" id="KW-1185">Reference proteome</keyword>
<feature type="non-terminal residue" evidence="1">
    <location>
        <position position="112"/>
    </location>
</feature>
<evidence type="ECO:0000313" key="2">
    <source>
        <dbReference type="Proteomes" id="UP000838878"/>
    </source>
</evidence>
<reference evidence="1" key="1">
    <citation type="submission" date="2021-12" db="EMBL/GenBank/DDBJ databases">
        <authorList>
            <person name="Martin H S."/>
        </authorList>
    </citation>
    <scope>NUCLEOTIDE SEQUENCE</scope>
</reference>
<proteinExistence type="predicted"/>
<accession>A0A8J9VI89</accession>
<organism evidence="1 2">
    <name type="scientific">Brenthis ino</name>
    <name type="common">lesser marbled fritillary</name>
    <dbReference type="NCBI Taxonomy" id="405034"/>
    <lineage>
        <taxon>Eukaryota</taxon>
        <taxon>Metazoa</taxon>
        <taxon>Ecdysozoa</taxon>
        <taxon>Arthropoda</taxon>
        <taxon>Hexapoda</taxon>
        <taxon>Insecta</taxon>
        <taxon>Pterygota</taxon>
        <taxon>Neoptera</taxon>
        <taxon>Endopterygota</taxon>
        <taxon>Lepidoptera</taxon>
        <taxon>Glossata</taxon>
        <taxon>Ditrysia</taxon>
        <taxon>Papilionoidea</taxon>
        <taxon>Nymphalidae</taxon>
        <taxon>Heliconiinae</taxon>
        <taxon>Argynnini</taxon>
        <taxon>Brenthis</taxon>
    </lineage>
</organism>
<dbReference type="AlphaFoldDB" id="A0A8J9VI89"/>
<name>A0A8J9VI89_9NEOP</name>
<dbReference type="EMBL" id="OV170234">
    <property type="protein sequence ID" value="CAH0719920.1"/>
    <property type="molecule type" value="Genomic_DNA"/>
</dbReference>
<sequence length="112" mass="12236">MSNKFSVTAQIWQVGSVSPPCLGEHVKPSVPRLNSHRSCRSIVQSDFESKSNREFSYATLIGPLIAQLLRSPSSPAAGTQSRHASQKPPICGRRVGFLEASVFMLSLHFLPT</sequence>